<reference evidence="6" key="1">
    <citation type="submission" date="2020-04" db="EMBL/GenBank/DDBJ databases">
        <authorList>
            <person name="Zhang T."/>
        </authorList>
    </citation>
    <scope>NUCLEOTIDE SEQUENCE</scope>
    <source>
        <strain evidence="6">HKST-UBA09</strain>
    </source>
</reference>
<evidence type="ECO:0000256" key="2">
    <source>
        <dbReference type="ARBA" id="ARBA00022737"/>
    </source>
</evidence>
<gene>
    <name evidence="6" type="ORF">KC669_02865</name>
</gene>
<dbReference type="Pfam" id="PF13385">
    <property type="entry name" value="Laminin_G_3"/>
    <property type="match status" value="1"/>
</dbReference>
<dbReference type="AlphaFoldDB" id="A0A955RLD6"/>
<comment type="caution">
    <text evidence="6">The sequence shown here is derived from an EMBL/GenBank/DDBJ whole genome shotgun (WGS) entry which is preliminary data.</text>
</comment>
<sequence>MISLNQIGVKKLVGYLISTVIIVGFLFSFFYNPASEPINDIQVSRAAAAWADSNWEYRKYITIDHTQVAGSSYHSNFPIMISVTDPDLRDIANGGHVASSTGDDIMFTVGGGSTQLSHEIEHYDNTTGELLAWVNMLAVDNDEDTYLYMYYGNDAAADQQDVSGTWDPRYIGVWHMNQDPSGVAPQILDSTANARHGTSGGTMTSGDLVTGIFGGAAIELDGTDDYINIYNAALQTDFDGDAGTYSLWFKMTDAADWTDTIQEHIIAIAADANNRIRLRKDNHAEGRWGYQHHASGTNISPEINNSADTTDWYYVTMTWDTVADELKLYENGVQLLPTSTGLGTWGATPGAWSYTLQSVIGGEGTTFGEYIGASVDEVRIVAGEAKSADWIATEYSNQSDPDSFMTFGNEEIEPVCGNDSLDYGEACDDGNTSNEDQCSSDCLNSCVSPEKWNGTTCYASATGGEEDTGTCGNGIIDGIEVCDDYNTLNYDTCSYNCRMTCDGGYYWNGSECKKFAATVQTICGSLDSNFDGYINISDLSAFAKKYSKTCLDSPSSATYSCGRLDNNGDKKLNIVDFAAFAASYDPTNECN</sequence>
<organism evidence="6 7">
    <name type="scientific">Candidatus Dojkabacteria bacterium</name>
    <dbReference type="NCBI Taxonomy" id="2099670"/>
    <lineage>
        <taxon>Bacteria</taxon>
        <taxon>Candidatus Dojkabacteria</taxon>
    </lineage>
</organism>
<evidence type="ECO:0000256" key="4">
    <source>
        <dbReference type="SAM" id="Phobius"/>
    </source>
</evidence>
<accession>A0A955RLD6</accession>
<dbReference type="Gene3D" id="1.10.1330.10">
    <property type="entry name" value="Dockerin domain"/>
    <property type="match status" value="1"/>
</dbReference>
<dbReference type="InterPro" id="IPR036439">
    <property type="entry name" value="Dockerin_dom_sf"/>
</dbReference>
<evidence type="ECO:0000259" key="5">
    <source>
        <dbReference type="Pfam" id="PF10102"/>
    </source>
</evidence>
<dbReference type="NCBIfam" id="TIGR02232">
    <property type="entry name" value="myxo_disulf_rpt"/>
    <property type="match status" value="2"/>
</dbReference>
<dbReference type="Pfam" id="PF10102">
    <property type="entry name" value="DUF2341"/>
    <property type="match status" value="1"/>
</dbReference>
<dbReference type="Pfam" id="PF13948">
    <property type="entry name" value="DUF4215"/>
    <property type="match status" value="1"/>
</dbReference>
<keyword evidence="3" id="KW-1015">Disulfide bond</keyword>
<evidence type="ECO:0000256" key="3">
    <source>
        <dbReference type="ARBA" id="ARBA00023157"/>
    </source>
</evidence>
<dbReference type="InterPro" id="IPR018247">
    <property type="entry name" value="EF_Hand_1_Ca_BS"/>
</dbReference>
<keyword evidence="4" id="KW-0812">Transmembrane</keyword>
<dbReference type="SUPFAM" id="SSF49899">
    <property type="entry name" value="Concanavalin A-like lectins/glucanases"/>
    <property type="match status" value="1"/>
</dbReference>
<keyword evidence="4" id="KW-0472">Membrane</keyword>
<keyword evidence="1" id="KW-0732">Signal</keyword>
<dbReference type="EMBL" id="JAGQLF010000029">
    <property type="protein sequence ID" value="MCA9386951.1"/>
    <property type="molecule type" value="Genomic_DNA"/>
</dbReference>
<dbReference type="InterPro" id="IPR013320">
    <property type="entry name" value="ConA-like_dom_sf"/>
</dbReference>
<protein>
    <submittedName>
        <fullName evidence="6">DUF2341 domain-containing protein</fullName>
    </submittedName>
</protein>
<keyword evidence="2" id="KW-0677">Repeat</keyword>
<dbReference type="Gene3D" id="2.60.120.200">
    <property type="match status" value="1"/>
</dbReference>
<evidence type="ECO:0000313" key="6">
    <source>
        <dbReference type="EMBL" id="MCA9386951.1"/>
    </source>
</evidence>
<keyword evidence="4" id="KW-1133">Transmembrane helix</keyword>
<feature type="domain" description="DUF2341" evidence="5">
    <location>
        <begin position="102"/>
        <end position="165"/>
    </location>
</feature>
<evidence type="ECO:0000313" key="7">
    <source>
        <dbReference type="Proteomes" id="UP000714915"/>
    </source>
</evidence>
<dbReference type="GO" id="GO:0000272">
    <property type="term" value="P:polysaccharide catabolic process"/>
    <property type="evidence" value="ECO:0007669"/>
    <property type="project" value="InterPro"/>
</dbReference>
<dbReference type="PROSITE" id="PS00018">
    <property type="entry name" value="EF_HAND_1"/>
    <property type="match status" value="1"/>
</dbReference>
<dbReference type="InterPro" id="IPR018765">
    <property type="entry name" value="DUF2341"/>
</dbReference>
<dbReference type="InterPro" id="IPR011936">
    <property type="entry name" value="Myxo_disulph_rpt"/>
</dbReference>
<dbReference type="Proteomes" id="UP000714915">
    <property type="component" value="Unassembled WGS sequence"/>
</dbReference>
<name>A0A955RLD6_9BACT</name>
<feature type="transmembrane region" description="Helical" evidence="4">
    <location>
        <begin position="12"/>
        <end position="31"/>
    </location>
</feature>
<reference evidence="6" key="2">
    <citation type="journal article" date="2021" name="Microbiome">
        <title>Successional dynamics and alternative stable states in a saline activated sludge microbial community over 9 years.</title>
        <authorList>
            <person name="Wang Y."/>
            <person name="Ye J."/>
            <person name="Ju F."/>
            <person name="Liu L."/>
            <person name="Boyd J.A."/>
            <person name="Deng Y."/>
            <person name="Parks D.H."/>
            <person name="Jiang X."/>
            <person name="Yin X."/>
            <person name="Woodcroft B.J."/>
            <person name="Tyson G.W."/>
            <person name="Hugenholtz P."/>
            <person name="Polz M.F."/>
            <person name="Zhang T."/>
        </authorList>
    </citation>
    <scope>NUCLEOTIDE SEQUENCE</scope>
    <source>
        <strain evidence="6">HKST-UBA09</strain>
    </source>
</reference>
<evidence type="ECO:0000256" key="1">
    <source>
        <dbReference type="ARBA" id="ARBA00022729"/>
    </source>
</evidence>
<proteinExistence type="predicted"/>